<feature type="domain" description="Aminotransferase class V" evidence="6">
    <location>
        <begin position="8"/>
        <end position="327"/>
    </location>
</feature>
<dbReference type="InterPro" id="IPR015424">
    <property type="entry name" value="PyrdxlP-dep_Trfase"/>
</dbReference>
<comment type="cofactor">
    <cofactor evidence="1">
        <name>pyridoxal 5'-phosphate</name>
        <dbReference type="ChEBI" id="CHEBI:597326"/>
    </cofactor>
</comment>
<dbReference type="GO" id="GO:0004760">
    <property type="term" value="F:L-serine-pyruvate transaminase activity"/>
    <property type="evidence" value="ECO:0007669"/>
    <property type="project" value="TreeGrafter"/>
</dbReference>
<dbReference type="InterPro" id="IPR000192">
    <property type="entry name" value="Aminotrans_V_dom"/>
</dbReference>
<dbReference type="SUPFAM" id="SSF53383">
    <property type="entry name" value="PLP-dependent transferases"/>
    <property type="match status" value="1"/>
</dbReference>
<dbReference type="Gene3D" id="3.40.640.10">
    <property type="entry name" value="Type I PLP-dependent aspartate aminotransferase-like (Major domain)"/>
    <property type="match status" value="1"/>
</dbReference>
<keyword evidence="5" id="KW-0663">Pyridoxal phosphate</keyword>
<keyword evidence="4 7" id="KW-0808">Transferase</keyword>
<evidence type="ECO:0000256" key="1">
    <source>
        <dbReference type="ARBA" id="ARBA00001933"/>
    </source>
</evidence>
<evidence type="ECO:0000259" key="6">
    <source>
        <dbReference type="Pfam" id="PF00266"/>
    </source>
</evidence>
<sequence length="385" mass="43502">MDRILMIPGPTDVDQRVIDAMRRQMIDHRSGDFRVMMRELEERSRRIFQTENDVYLLTCSGTGGVEFAVANLVDKDDRVLVPVFGVFGERLAEACEFYTRNVVRVEIPLGRAADPEVLKKALDENKDVNVVAFPYNDTSTGTICHDLEGIMRICRERGVYTIVDAVSILGGRDIPVDRLGIDVCITGSQKCLAAPPGVALVSFSERAYEKARRKEKRPHYLDVTKYRHFMRDRSETPFTPVITIFFALNESLRIILEEVGFGKWVRRHEAGAEALYKGLERLGVSFMTEPRYRSPTVIALNPQQGIDAEEIRRVMRERFSIMIAGGLAKFRGKMFRIANIGNISQQRILLTIEALGKTLNILGVKADVEEAVNSCKEVFAGRWPG</sequence>
<dbReference type="GO" id="GO:0008453">
    <property type="term" value="F:alanine-glyoxylate transaminase activity"/>
    <property type="evidence" value="ECO:0007669"/>
    <property type="project" value="TreeGrafter"/>
</dbReference>
<dbReference type="Gene3D" id="3.90.1150.10">
    <property type="entry name" value="Aspartate Aminotransferase, domain 1"/>
    <property type="match status" value="1"/>
</dbReference>
<dbReference type="AlphaFoldDB" id="A0A833EBQ8"/>
<comment type="caution">
    <text evidence="7">The sequence shown here is derived from an EMBL/GenBank/DDBJ whole genome shotgun (WGS) entry which is preliminary data.</text>
</comment>
<accession>A0A833EBQ8</accession>
<gene>
    <name evidence="7" type="ORF">EYH45_03065</name>
</gene>
<evidence type="ECO:0000256" key="3">
    <source>
        <dbReference type="ARBA" id="ARBA00022576"/>
    </source>
</evidence>
<reference evidence="7" key="1">
    <citation type="journal article" date="2020" name="ISME J.">
        <title>Gammaproteobacteria mediating utilization of methyl-, sulfur- and petroleum organic compounds in deep ocean hydrothermal plumes.</title>
        <authorList>
            <person name="Zhou Z."/>
            <person name="Liu Y."/>
            <person name="Pan J."/>
            <person name="Cron B.R."/>
            <person name="Toner B.M."/>
            <person name="Anantharaman K."/>
            <person name="Breier J.A."/>
            <person name="Dick G.J."/>
            <person name="Li M."/>
        </authorList>
    </citation>
    <scope>NUCLEOTIDE SEQUENCE</scope>
    <source>
        <strain evidence="7">SZUA-1515</strain>
    </source>
</reference>
<dbReference type="InterPro" id="IPR015421">
    <property type="entry name" value="PyrdxlP-dep_Trfase_major"/>
</dbReference>
<organism evidence="7 8">
    <name type="scientific">Caldiarchaeum subterraneum</name>
    <dbReference type="NCBI Taxonomy" id="311458"/>
    <lineage>
        <taxon>Archaea</taxon>
        <taxon>Nitrososphaerota</taxon>
        <taxon>Candidatus Caldarchaeales</taxon>
        <taxon>Candidatus Caldarchaeaceae</taxon>
        <taxon>Candidatus Caldarchaeum</taxon>
    </lineage>
</organism>
<evidence type="ECO:0000313" key="8">
    <source>
        <dbReference type="Proteomes" id="UP000608579"/>
    </source>
</evidence>
<dbReference type="GO" id="GO:0019265">
    <property type="term" value="P:glycine biosynthetic process, by transamination of glyoxylate"/>
    <property type="evidence" value="ECO:0007669"/>
    <property type="project" value="TreeGrafter"/>
</dbReference>
<dbReference type="InterPro" id="IPR015422">
    <property type="entry name" value="PyrdxlP-dep_Trfase_small"/>
</dbReference>
<evidence type="ECO:0000256" key="5">
    <source>
        <dbReference type="ARBA" id="ARBA00022898"/>
    </source>
</evidence>
<keyword evidence="3 7" id="KW-0032">Aminotransferase</keyword>
<dbReference type="PIRSF" id="PIRSF000524">
    <property type="entry name" value="SPT"/>
    <property type="match status" value="1"/>
</dbReference>
<evidence type="ECO:0000256" key="4">
    <source>
        <dbReference type="ARBA" id="ARBA00022679"/>
    </source>
</evidence>
<dbReference type="PANTHER" id="PTHR21152:SF24">
    <property type="entry name" value="ALANINE--GLYOXYLATE AMINOTRANSFERASE 1"/>
    <property type="match status" value="1"/>
</dbReference>
<evidence type="ECO:0000256" key="2">
    <source>
        <dbReference type="ARBA" id="ARBA00009236"/>
    </source>
</evidence>
<dbReference type="InterPro" id="IPR024169">
    <property type="entry name" value="SP_NH2Trfase/AEP_transaminase"/>
</dbReference>
<protein>
    <submittedName>
        <fullName evidence="7">Alanine--glyoxylate aminotransferase family protein</fullName>
    </submittedName>
</protein>
<dbReference type="Proteomes" id="UP000608579">
    <property type="component" value="Unassembled WGS sequence"/>
</dbReference>
<dbReference type="PANTHER" id="PTHR21152">
    <property type="entry name" value="AMINOTRANSFERASE CLASS V"/>
    <property type="match status" value="1"/>
</dbReference>
<proteinExistence type="inferred from homology"/>
<dbReference type="Pfam" id="PF00266">
    <property type="entry name" value="Aminotran_5"/>
    <property type="match status" value="1"/>
</dbReference>
<evidence type="ECO:0000313" key="7">
    <source>
        <dbReference type="EMBL" id="HIQ29524.1"/>
    </source>
</evidence>
<name>A0A833EBQ8_CALS0</name>
<comment type="similarity">
    <text evidence="2">Belongs to the class-V pyridoxal-phosphate-dependent aminotransferase family.</text>
</comment>
<dbReference type="EMBL" id="DQVM01000057">
    <property type="protein sequence ID" value="HIQ29524.1"/>
    <property type="molecule type" value="Genomic_DNA"/>
</dbReference>